<comment type="caution">
    <text evidence="1">The sequence shown here is derived from an EMBL/GenBank/DDBJ whole genome shotgun (WGS) entry which is preliminary data.</text>
</comment>
<dbReference type="PANTHER" id="PTHR38733:SF1">
    <property type="entry name" value="TYPE IV METHYL-DIRECTED RESTRICTION ENZYME ECOKMCRBC"/>
    <property type="match status" value="1"/>
</dbReference>
<keyword evidence="2" id="KW-1185">Reference proteome</keyword>
<sequence>MTVEPVTIHVPEYRSVDVSLTDAQARQLQLASGSRLTISPARSGFRLTASSHVGSISIPGLIVHVTPKVPMENVLRLMTWSTRRVSFLDFSLGHASASLTPAVAAWYARMLERTLVLGPDRAYVEQAERLDALRGRVDLPALAHTGGLPTPLPCRFDEWTVDTRLNRLVTSAAHALARQPGVPAHTAMDLRRLMRMIPGVGALRPDDLTATAPLTNRLNDHYADTAQLAILILRSSGFGHGAGSTVSSSFMVDMNKVFEDFVSARVAALLTDGRRLTCQQPVPLDEERFVVTAPDLIVTDHGGRTELVADVKYKLTTDGTGRSSDYYQLLAYCTSLALPRGVLIYADAGDLPAPPRRLHVRNGGTILDTVRLSLHGSPEELDSSIGAMVTGLLHGAPSA</sequence>
<proteinExistence type="predicted"/>
<dbReference type="EMBL" id="PPCV01000003">
    <property type="protein sequence ID" value="RXW32762.1"/>
    <property type="molecule type" value="Genomic_DNA"/>
</dbReference>
<gene>
    <name evidence="1" type="ORF">C1706_06385</name>
</gene>
<name>A0A4Q2EJC8_9ACTN</name>
<dbReference type="PANTHER" id="PTHR38733">
    <property type="entry name" value="PROTEIN MCRC"/>
    <property type="match status" value="1"/>
</dbReference>
<dbReference type="InterPro" id="IPR019292">
    <property type="entry name" value="McrC"/>
</dbReference>
<evidence type="ECO:0000313" key="1">
    <source>
        <dbReference type="EMBL" id="RXW32762.1"/>
    </source>
</evidence>
<protein>
    <recommendedName>
        <fullName evidence="3">Restriction endonuclease</fullName>
    </recommendedName>
</protein>
<organism evidence="1 2">
    <name type="scientific">Propioniciclava flava</name>
    <dbReference type="NCBI Taxonomy" id="2072026"/>
    <lineage>
        <taxon>Bacteria</taxon>
        <taxon>Bacillati</taxon>
        <taxon>Actinomycetota</taxon>
        <taxon>Actinomycetes</taxon>
        <taxon>Propionibacteriales</taxon>
        <taxon>Propionibacteriaceae</taxon>
        <taxon>Propioniciclava</taxon>
    </lineage>
</organism>
<evidence type="ECO:0008006" key="3">
    <source>
        <dbReference type="Google" id="ProtNLM"/>
    </source>
</evidence>
<evidence type="ECO:0000313" key="2">
    <source>
        <dbReference type="Proteomes" id="UP000290624"/>
    </source>
</evidence>
<dbReference type="Pfam" id="PF10117">
    <property type="entry name" value="McrBC"/>
    <property type="match status" value="1"/>
</dbReference>
<dbReference type="Proteomes" id="UP000290624">
    <property type="component" value="Unassembled WGS sequence"/>
</dbReference>
<dbReference type="AlphaFoldDB" id="A0A4Q2EJC8"/>
<accession>A0A4Q2EJC8</accession>
<dbReference type="OrthoDB" id="5148566at2"/>
<dbReference type="RefSeq" id="WP_129458373.1">
    <property type="nucleotide sequence ID" value="NZ_PPCV01000003.1"/>
</dbReference>
<reference evidence="1 2" key="1">
    <citation type="submission" date="2018-01" db="EMBL/GenBank/DDBJ databases">
        <title>Lactibacter flavus gen. nov., sp. nov., a novel bacterium of the family Propionibacteriaceae isolated from raw milk and dairy products.</title>
        <authorList>
            <person name="Wenning M."/>
            <person name="Breitenwieser F."/>
            <person name="Huptas C."/>
            <person name="von Neubeck M."/>
            <person name="Busse H.-J."/>
            <person name="Scherer S."/>
        </authorList>
    </citation>
    <scope>NUCLEOTIDE SEQUENCE [LARGE SCALE GENOMIC DNA]</scope>
    <source>
        <strain evidence="1 2">VG341</strain>
    </source>
</reference>